<accession>E4WZZ6</accession>
<dbReference type="Proteomes" id="UP000001307">
    <property type="component" value="Unassembled WGS sequence"/>
</dbReference>
<proteinExistence type="predicted"/>
<reference evidence="3" key="1">
    <citation type="journal article" date="2010" name="Science">
        <title>Plasticity of animal genome architecture unmasked by rapid evolution of a pelagic tunicate.</title>
        <authorList>
            <person name="Denoeud F."/>
            <person name="Henriet S."/>
            <person name="Mungpakdee S."/>
            <person name="Aury J.M."/>
            <person name="Da Silva C."/>
            <person name="Brinkmann H."/>
            <person name="Mikhaleva J."/>
            <person name="Olsen L.C."/>
            <person name="Jubin C."/>
            <person name="Canestro C."/>
            <person name="Bouquet J.M."/>
            <person name="Danks G."/>
            <person name="Poulain J."/>
            <person name="Campsteijn C."/>
            <person name="Adamski M."/>
            <person name="Cross I."/>
            <person name="Yadetie F."/>
            <person name="Muffato M."/>
            <person name="Louis A."/>
            <person name="Butcher S."/>
            <person name="Tsagkogeorga G."/>
            <person name="Konrad A."/>
            <person name="Singh S."/>
            <person name="Jensen M.F."/>
            <person name="Cong E.H."/>
            <person name="Eikeseth-Otteraa H."/>
            <person name="Noel B."/>
            <person name="Anthouard V."/>
            <person name="Porcel B.M."/>
            <person name="Kachouri-Lafond R."/>
            <person name="Nishino A."/>
            <person name="Ugolini M."/>
            <person name="Chourrout P."/>
            <person name="Nishida H."/>
            <person name="Aasland R."/>
            <person name="Huzurbazar S."/>
            <person name="Westhof E."/>
            <person name="Delsuc F."/>
            <person name="Lehrach H."/>
            <person name="Reinhardt R."/>
            <person name="Weissenbach J."/>
            <person name="Roy S.W."/>
            <person name="Artiguenave F."/>
            <person name="Postlethwait J.H."/>
            <person name="Manak J.R."/>
            <person name="Thompson E.M."/>
            <person name="Jaillon O."/>
            <person name="Du Pasquier L."/>
            <person name="Boudinot P."/>
            <person name="Liberles D.A."/>
            <person name="Volff J.N."/>
            <person name="Philippe H."/>
            <person name="Lenhard B."/>
            <person name="Roest Crollius H."/>
            <person name="Wincker P."/>
            <person name="Chourrout D."/>
        </authorList>
    </citation>
    <scope>NUCLEOTIDE SEQUENCE [LARGE SCALE GENOMIC DNA]</scope>
</reference>
<dbReference type="Pfam" id="PF01693">
    <property type="entry name" value="Cauli_VI"/>
    <property type="match status" value="1"/>
</dbReference>
<dbReference type="InParanoid" id="E4WZZ6"/>
<organism evidence="3">
    <name type="scientific">Oikopleura dioica</name>
    <name type="common">Tunicate</name>
    <dbReference type="NCBI Taxonomy" id="34765"/>
    <lineage>
        <taxon>Eukaryota</taxon>
        <taxon>Metazoa</taxon>
        <taxon>Chordata</taxon>
        <taxon>Tunicata</taxon>
        <taxon>Appendicularia</taxon>
        <taxon>Copelata</taxon>
        <taxon>Oikopleuridae</taxon>
        <taxon>Oikopleura</taxon>
    </lineage>
</organism>
<dbReference type="AlphaFoldDB" id="E4WZZ6"/>
<gene>
    <name evidence="3" type="ORF">GSOID_T00015022001</name>
</gene>
<dbReference type="EMBL" id="FN653020">
    <property type="protein sequence ID" value="CBY23094.1"/>
    <property type="molecule type" value="Genomic_DNA"/>
</dbReference>
<dbReference type="InterPro" id="IPR011320">
    <property type="entry name" value="RNase_H1_N"/>
</dbReference>
<keyword evidence="4" id="KW-1185">Reference proteome</keyword>
<dbReference type="SUPFAM" id="SSF55658">
    <property type="entry name" value="L9 N-domain-like"/>
    <property type="match status" value="1"/>
</dbReference>
<name>E4WZZ6_OIKDI</name>
<evidence type="ECO:0000256" key="1">
    <source>
        <dbReference type="SAM" id="MobiDB-lite"/>
    </source>
</evidence>
<protein>
    <recommendedName>
        <fullName evidence="2">Ribonuclease H1 N-terminal domain-containing protein</fullName>
    </recommendedName>
</protein>
<dbReference type="InterPro" id="IPR009027">
    <property type="entry name" value="Ribosomal_bL9/RNase_H1_N"/>
</dbReference>
<dbReference type="Gene3D" id="3.40.970.10">
    <property type="entry name" value="Ribonuclease H1, N-terminal domain"/>
    <property type="match status" value="1"/>
</dbReference>
<evidence type="ECO:0000259" key="2">
    <source>
        <dbReference type="Pfam" id="PF01693"/>
    </source>
</evidence>
<feature type="domain" description="Ribonuclease H1 N-terminal" evidence="2">
    <location>
        <begin position="28"/>
        <end position="70"/>
    </location>
</feature>
<sequence>MRVSAGQFGRRIRESARSLSEKPPRVPIYAVAKGHTPGIYFSKKAVMNEVTDFDSPIFAKVLTIEAAKKFLTEFTPAKDLESGEN</sequence>
<feature type="compositionally biased region" description="Basic and acidic residues" evidence="1">
    <location>
        <begin position="11"/>
        <end position="23"/>
    </location>
</feature>
<evidence type="ECO:0000313" key="4">
    <source>
        <dbReference type="Proteomes" id="UP000001307"/>
    </source>
</evidence>
<feature type="region of interest" description="Disordered" evidence="1">
    <location>
        <begin position="1"/>
        <end position="23"/>
    </location>
</feature>
<dbReference type="InterPro" id="IPR037056">
    <property type="entry name" value="RNase_H1_N_sf"/>
</dbReference>
<evidence type="ECO:0000313" key="3">
    <source>
        <dbReference type="EMBL" id="CBY23094.1"/>
    </source>
</evidence>